<evidence type="ECO:0000313" key="1">
    <source>
        <dbReference type="Proteomes" id="UP000887578"/>
    </source>
</evidence>
<evidence type="ECO:0000313" key="2">
    <source>
        <dbReference type="WBParaSite" id="PDA_v2.g19780.t1"/>
    </source>
</evidence>
<name>A0A914PU43_9BILA</name>
<reference evidence="2" key="1">
    <citation type="submission" date="2022-11" db="UniProtKB">
        <authorList>
            <consortium name="WormBaseParasite"/>
        </authorList>
    </citation>
    <scope>IDENTIFICATION</scope>
</reference>
<proteinExistence type="predicted"/>
<accession>A0A914PU43</accession>
<dbReference type="Proteomes" id="UP000887578">
    <property type="component" value="Unplaced"/>
</dbReference>
<keyword evidence="1" id="KW-1185">Reference proteome</keyword>
<organism evidence="1 2">
    <name type="scientific">Panagrolaimus davidi</name>
    <dbReference type="NCBI Taxonomy" id="227884"/>
    <lineage>
        <taxon>Eukaryota</taxon>
        <taxon>Metazoa</taxon>
        <taxon>Ecdysozoa</taxon>
        <taxon>Nematoda</taxon>
        <taxon>Chromadorea</taxon>
        <taxon>Rhabditida</taxon>
        <taxon>Tylenchina</taxon>
        <taxon>Panagrolaimomorpha</taxon>
        <taxon>Panagrolaimoidea</taxon>
        <taxon>Panagrolaimidae</taxon>
        <taxon>Panagrolaimus</taxon>
    </lineage>
</organism>
<dbReference type="AlphaFoldDB" id="A0A914PU43"/>
<protein>
    <submittedName>
        <fullName evidence="2">Uncharacterized protein</fullName>
    </submittedName>
</protein>
<dbReference type="WBParaSite" id="PDA_v2.g19780.t1">
    <property type="protein sequence ID" value="PDA_v2.g19780.t1"/>
    <property type="gene ID" value="PDA_v2.g19780"/>
</dbReference>
<sequence>MVIVFNDDMDSSYLQVFNDLQSNLAKVNGADEENKLLDAFARNYMMPWQLWKKLLGGKGNSGDDFAKFLSIYPFCFQQKDLEALKEYTEGMEMFSEEIKNTVTHYYLINNYLINRKTIFPNCLKPLIAALKYPHDDIETIWKIYRKNSCSFLSKRIESTFMKMASLNQKMKNGEESDSDIFQAENDEYVQLIVSKKLGEDLSNKKLWKLYINYLKSKDNKALLLQTYSNYCRLFLSDIEMKEEYQKASEEFGPSKVAWENHFVFEKKKKVLNAEVLVYEKETDDLNWMEDAFDLKKPFPGIFFSTVGILPQEFPFHRNLMHYLRENASPYVLQKLYCTCKFFFAKHPYPICYKLAFEETDDVPSQKVVEQSVQVKSSNHNTFNLENLWITHVFQTINNSPHESTLLAENISKIYRCDAKCIDIRGQILTLDELKFFIGHGNVEDLILANNFLINEDNGFEVSLEEIAKMLPKIKFFE</sequence>